<evidence type="ECO:0008006" key="2">
    <source>
        <dbReference type="Google" id="ProtNLM"/>
    </source>
</evidence>
<reference evidence="1" key="1">
    <citation type="submission" date="2020-01" db="EMBL/GenBank/DDBJ databases">
        <authorList>
            <person name="Meier V. D."/>
            <person name="Meier V D."/>
        </authorList>
    </citation>
    <scope>NUCLEOTIDE SEQUENCE</scope>
    <source>
        <strain evidence="1">HLG_WM_MAG_04</strain>
    </source>
</reference>
<dbReference type="GO" id="GO:0006355">
    <property type="term" value="P:regulation of DNA-templated transcription"/>
    <property type="evidence" value="ECO:0007669"/>
    <property type="project" value="InterPro"/>
</dbReference>
<name>A0A6S6TVP4_9BACT</name>
<sequence>MLVSVNYKKELYSLPIEIVNQLVTYAQETKQKKSHVVAEAINAYIKEQQKKKLAQEAKTLIGMIHANTPNIQDIKAHKYD</sequence>
<dbReference type="Gene3D" id="1.10.1220.10">
    <property type="entry name" value="Met repressor-like"/>
    <property type="match status" value="1"/>
</dbReference>
<evidence type="ECO:0000313" key="1">
    <source>
        <dbReference type="EMBL" id="CAA6819186.1"/>
    </source>
</evidence>
<organism evidence="1">
    <name type="scientific">uncultured Sulfurovum sp</name>
    <dbReference type="NCBI Taxonomy" id="269237"/>
    <lineage>
        <taxon>Bacteria</taxon>
        <taxon>Pseudomonadati</taxon>
        <taxon>Campylobacterota</taxon>
        <taxon>Epsilonproteobacteria</taxon>
        <taxon>Campylobacterales</taxon>
        <taxon>Sulfurovaceae</taxon>
        <taxon>Sulfurovum</taxon>
        <taxon>environmental samples</taxon>
    </lineage>
</organism>
<protein>
    <recommendedName>
        <fullName evidence="2">Ribbon-helix-helix protein CopG domain-containing protein</fullName>
    </recommendedName>
</protein>
<dbReference type="InterPro" id="IPR013321">
    <property type="entry name" value="Arc_rbn_hlx_hlx"/>
</dbReference>
<accession>A0A6S6TVP4</accession>
<proteinExistence type="predicted"/>
<gene>
    <name evidence="1" type="ORF">HELGO_WM8680</name>
</gene>
<dbReference type="EMBL" id="CACVAX010000053">
    <property type="protein sequence ID" value="CAA6819186.1"/>
    <property type="molecule type" value="Genomic_DNA"/>
</dbReference>
<dbReference type="AlphaFoldDB" id="A0A6S6TVP4"/>